<keyword evidence="3" id="KW-0378">Hydrolase</keyword>
<dbReference type="CDD" id="cd00267">
    <property type="entry name" value="ABC_ATPase"/>
    <property type="match status" value="1"/>
</dbReference>
<evidence type="ECO:0000313" key="3">
    <source>
        <dbReference type="EMBL" id="MEY8764342.1"/>
    </source>
</evidence>
<dbReference type="EMBL" id="JBGFFE010000020">
    <property type="protein sequence ID" value="MEY8764342.1"/>
    <property type="molecule type" value="Genomic_DNA"/>
</dbReference>
<proteinExistence type="predicted"/>
<dbReference type="InterPro" id="IPR051396">
    <property type="entry name" value="Bact_Antivir_Def_Nuclease"/>
</dbReference>
<dbReference type="SUPFAM" id="SSF52540">
    <property type="entry name" value="P-loop containing nucleoside triphosphate hydrolases"/>
    <property type="match status" value="1"/>
</dbReference>
<evidence type="ECO:0000259" key="2">
    <source>
        <dbReference type="Pfam" id="PF20469"/>
    </source>
</evidence>
<dbReference type="Pfam" id="PF20469">
    <property type="entry name" value="OLD-like_TOPRIM"/>
    <property type="match status" value="1"/>
</dbReference>
<keyword evidence="3" id="KW-0540">Nuclease</keyword>
<accession>A0ABV4DZK7</accession>
<dbReference type="Proteomes" id="UP001565220">
    <property type="component" value="Unassembled WGS sequence"/>
</dbReference>
<name>A0ABV4DZK7_9CLOT</name>
<dbReference type="RefSeq" id="WP_369869200.1">
    <property type="nucleotide sequence ID" value="NZ_JBGFFE010000020.1"/>
</dbReference>
<feature type="domain" description="OLD protein-like TOPRIM" evidence="2">
    <location>
        <begin position="436"/>
        <end position="505"/>
    </location>
</feature>
<dbReference type="GO" id="GO:0004519">
    <property type="term" value="F:endonuclease activity"/>
    <property type="evidence" value="ECO:0007669"/>
    <property type="project" value="UniProtKB-KW"/>
</dbReference>
<dbReference type="PANTHER" id="PTHR43581">
    <property type="entry name" value="ATP/GTP PHOSPHATASE"/>
    <property type="match status" value="1"/>
</dbReference>
<dbReference type="Pfam" id="PF13175">
    <property type="entry name" value="AAA_15"/>
    <property type="match status" value="1"/>
</dbReference>
<dbReference type="CDD" id="cd01026">
    <property type="entry name" value="TOPRIM_OLD"/>
    <property type="match status" value="1"/>
</dbReference>
<comment type="caution">
    <text evidence="3">The sequence shown here is derived from an EMBL/GenBank/DDBJ whole genome shotgun (WGS) entry which is preliminary data.</text>
</comment>
<feature type="domain" description="Endonuclease GajA/Old nuclease/RecF-like AAA" evidence="1">
    <location>
        <begin position="1"/>
        <end position="382"/>
    </location>
</feature>
<protein>
    <submittedName>
        <fullName evidence="3">ATP-dependent endonuclease</fullName>
    </submittedName>
</protein>
<organism evidence="3 4">
    <name type="scientific">Clostridium lapidicellarium</name>
    <dbReference type="NCBI Taxonomy" id="3240931"/>
    <lineage>
        <taxon>Bacteria</taxon>
        <taxon>Bacillati</taxon>
        <taxon>Bacillota</taxon>
        <taxon>Clostridia</taxon>
        <taxon>Eubacteriales</taxon>
        <taxon>Clostridiaceae</taxon>
        <taxon>Clostridium</taxon>
    </lineage>
</organism>
<dbReference type="PANTHER" id="PTHR43581:SF4">
    <property type="entry name" value="ATP_GTP PHOSPHATASE"/>
    <property type="match status" value="1"/>
</dbReference>
<evidence type="ECO:0000313" key="4">
    <source>
        <dbReference type="Proteomes" id="UP001565220"/>
    </source>
</evidence>
<keyword evidence="4" id="KW-1185">Reference proteome</keyword>
<dbReference type="InterPro" id="IPR027417">
    <property type="entry name" value="P-loop_NTPase"/>
</dbReference>
<sequence length="693" mass="79898">MYISHIQISNFRSFGENINIDFNEGINVIIGHNNAGKSNLLKALGLVFDCNSHKKLETDDFNKYIGIEKLREKPPKIEISITIKESENEDKYSDDLATIGECLTKIDSPYEAKLTYEFFLPEKEIENYKRIMLMLSGKDVNFYWKAIEDNFIRKYIYKIYCGDPEYKTEVDSEVLRKFDFQFLDAIRDVERDLCTGKNALLKEILDFFIDYDIKNDSQKDKNEKINEINSKKKQFSSDAGGLIKQLQGRMKSGKDEMLKYANKTGASFDKSILDFDGNVLDTQLYSALQLIVKYESDIKIPVCNNGLGYNNLIFISLLLAKMQKDASGEYLGSNSKVFPILAIEEPEAHLHPAMQYKFLKFLRENNHENARQIFITTHSPNITAAVELDEIIVLSSNNHKLDIGYPGKVFNISNQDDRKSKSYIRRFLDVTKSDMLFAKGIILVEGIAEQLLIPVFAKCLKINLEDCHISVINVGGRYFQHYLKLFNTKREGAIDKKVACITDLDPERKCKTEKNAKFKKCYPFELNVDTDKYDYKACSNNFITEFEDKIKNGHISDNIKYFTQIIGEGKTLEYEIILSNPNCKDLITNSISNAEKLEKLSEYFNEDKDLSCMLDELSNSGEDRRIKDSIINSSWDDDKKKRKHLIAAKYLNSVGKGENAMELSDILENNLKNKKFDFKPPEYIKKAIEWIIK</sequence>
<gene>
    <name evidence="3" type="ORF">AB8S09_11950</name>
</gene>
<evidence type="ECO:0000259" key="1">
    <source>
        <dbReference type="Pfam" id="PF13175"/>
    </source>
</evidence>
<dbReference type="Gene3D" id="3.40.50.300">
    <property type="entry name" value="P-loop containing nucleotide triphosphate hydrolases"/>
    <property type="match status" value="1"/>
</dbReference>
<dbReference type="InterPro" id="IPR034139">
    <property type="entry name" value="TOPRIM_OLD"/>
</dbReference>
<keyword evidence="3" id="KW-0255">Endonuclease</keyword>
<reference evidence="3 4" key="1">
    <citation type="submission" date="2024-08" db="EMBL/GenBank/DDBJ databases">
        <title>Clostridium lapicellarii sp. nov., and Clostridium renhuaiense sp. nov., two species isolated from the mud in a fermentation cellar used for producing sauce-flavour Chinese liquors.</title>
        <authorList>
            <person name="Yang F."/>
            <person name="Wang H."/>
            <person name="Chen L.Q."/>
            <person name="Zhou N."/>
            <person name="Lu J.J."/>
            <person name="Pu X.X."/>
            <person name="Wan B."/>
            <person name="Wang L."/>
            <person name="Liu S.J."/>
        </authorList>
    </citation>
    <scope>NUCLEOTIDE SEQUENCE [LARGE SCALE GENOMIC DNA]</scope>
    <source>
        <strain evidence="3 4">MT-113</strain>
    </source>
</reference>
<dbReference type="InterPro" id="IPR041685">
    <property type="entry name" value="AAA_GajA/Old/RecF-like"/>
</dbReference>